<keyword evidence="1" id="KW-0732">Signal</keyword>
<evidence type="ECO:0000313" key="3">
    <source>
        <dbReference type="EMBL" id="SKB52703.1"/>
    </source>
</evidence>
<reference evidence="4" key="1">
    <citation type="submission" date="2017-02" db="EMBL/GenBank/DDBJ databases">
        <authorList>
            <person name="Varghese N."/>
            <person name="Submissions S."/>
        </authorList>
    </citation>
    <scope>NUCLEOTIDE SEQUENCE [LARGE SCALE GENOMIC DNA]</scope>
    <source>
        <strain evidence="4">R11H</strain>
    </source>
</reference>
<dbReference type="EMBL" id="FUYP01000008">
    <property type="protein sequence ID" value="SKB52703.1"/>
    <property type="molecule type" value="Genomic_DNA"/>
</dbReference>
<feature type="signal peptide" evidence="1">
    <location>
        <begin position="1"/>
        <end position="15"/>
    </location>
</feature>
<evidence type="ECO:0000313" key="4">
    <source>
        <dbReference type="Proteomes" id="UP000190044"/>
    </source>
</evidence>
<dbReference type="InterPro" id="IPR053147">
    <property type="entry name" value="Hsp_HslJ-like"/>
</dbReference>
<dbReference type="InterPro" id="IPR005184">
    <property type="entry name" value="DUF306_Meta_HslJ"/>
</dbReference>
<accession>A0A1T5C0C7</accession>
<dbReference type="OrthoDB" id="5489750at2"/>
<keyword evidence="3" id="KW-0346">Stress response</keyword>
<dbReference type="Proteomes" id="UP000190044">
    <property type="component" value="Unassembled WGS sequence"/>
</dbReference>
<dbReference type="RefSeq" id="WP_079638324.1">
    <property type="nucleotide sequence ID" value="NZ_FUYP01000008.1"/>
</dbReference>
<protein>
    <submittedName>
        <fullName evidence="3">Heat shock protein HslJ</fullName>
    </submittedName>
</protein>
<organism evidence="3 4">
    <name type="scientific">Sphingopyxis flava</name>
    <dbReference type="NCBI Taxonomy" id="1507287"/>
    <lineage>
        <taxon>Bacteria</taxon>
        <taxon>Pseudomonadati</taxon>
        <taxon>Pseudomonadota</taxon>
        <taxon>Alphaproteobacteria</taxon>
        <taxon>Sphingomonadales</taxon>
        <taxon>Sphingomonadaceae</taxon>
        <taxon>Sphingopyxis</taxon>
    </lineage>
</organism>
<evidence type="ECO:0000256" key="1">
    <source>
        <dbReference type="SAM" id="SignalP"/>
    </source>
</evidence>
<gene>
    <name evidence="3" type="ORF">SAMN06295937_100853</name>
</gene>
<keyword evidence="4" id="KW-1185">Reference proteome</keyword>
<evidence type="ECO:0000259" key="2">
    <source>
        <dbReference type="Pfam" id="PF03724"/>
    </source>
</evidence>
<dbReference type="PANTHER" id="PTHR35535">
    <property type="entry name" value="HEAT SHOCK PROTEIN HSLJ"/>
    <property type="match status" value="1"/>
</dbReference>
<proteinExistence type="predicted"/>
<name>A0A1T5C0C7_9SPHN</name>
<dbReference type="Pfam" id="PF03724">
    <property type="entry name" value="META"/>
    <property type="match status" value="1"/>
</dbReference>
<sequence>MIRFPSLFALPLGLAACTAIPPQTPDAQPESYMALGTEPGWTLEITPGLLNYTGDYGDTKILEPNPGARPGFNGERYTGKRLAVDITHAECSDGMSERRYRDTVTVSADGKTVKGCGGGILAPEALAGTSWTFVSIGGVSVAGGRVASLAFEETRLSGSAGCNRFSGTYTSDGTTLRAGPLMATKMACPGAAMTQESSFFALLAGPVRLEFPSDGTLILTGADGQSAVLKRAI</sequence>
<dbReference type="PROSITE" id="PS51257">
    <property type="entry name" value="PROKAR_LIPOPROTEIN"/>
    <property type="match status" value="1"/>
</dbReference>
<dbReference type="Gene3D" id="2.40.128.270">
    <property type="match status" value="1"/>
</dbReference>
<dbReference type="AlphaFoldDB" id="A0A1T5C0C7"/>
<feature type="domain" description="DUF306" evidence="2">
    <location>
        <begin position="124"/>
        <end position="226"/>
    </location>
</feature>
<dbReference type="PANTHER" id="PTHR35535:SF2">
    <property type="entry name" value="DUF306 DOMAIN-CONTAINING PROTEIN"/>
    <property type="match status" value="1"/>
</dbReference>
<dbReference type="InterPro" id="IPR038670">
    <property type="entry name" value="HslJ-like_sf"/>
</dbReference>
<feature type="chain" id="PRO_5012662326" evidence="1">
    <location>
        <begin position="16"/>
        <end position="233"/>
    </location>
</feature>